<evidence type="ECO:0000313" key="2">
    <source>
        <dbReference type="EMBL" id="EPX61113.1"/>
    </source>
</evidence>
<dbReference type="NCBIfam" id="TIGR04566">
    <property type="entry name" value="myxo_TraA_Nterm"/>
    <property type="match status" value="1"/>
</dbReference>
<evidence type="ECO:0000313" key="3">
    <source>
        <dbReference type="Proteomes" id="UP000011682"/>
    </source>
</evidence>
<dbReference type="InterPro" id="IPR030819">
    <property type="entry name" value="Myxo_TraA_N"/>
</dbReference>
<dbReference type="Proteomes" id="UP000011682">
    <property type="component" value="Unassembled WGS sequence"/>
</dbReference>
<dbReference type="eggNOG" id="ENOG5032IRR">
    <property type="taxonomic scope" value="Bacteria"/>
</dbReference>
<dbReference type="AlphaFoldDB" id="S9QWU3"/>
<feature type="signal peptide" evidence="1">
    <location>
        <begin position="1"/>
        <end position="26"/>
    </location>
</feature>
<evidence type="ECO:0000256" key="1">
    <source>
        <dbReference type="SAM" id="SignalP"/>
    </source>
</evidence>
<dbReference type="EMBL" id="ANAH02000010">
    <property type="protein sequence ID" value="EPX61113.1"/>
    <property type="molecule type" value="Genomic_DNA"/>
</dbReference>
<accession>S9QWU3</accession>
<name>S9QWU3_CYSF2</name>
<feature type="chain" id="PRO_5004568214" description="TraA" evidence="1">
    <location>
        <begin position="27"/>
        <end position="678"/>
    </location>
</feature>
<keyword evidence="1" id="KW-0732">Signal</keyword>
<keyword evidence="3" id="KW-1185">Reference proteome</keyword>
<proteinExistence type="predicted"/>
<evidence type="ECO:0008006" key="4">
    <source>
        <dbReference type="Google" id="ProtNLM"/>
    </source>
</evidence>
<gene>
    <name evidence="2" type="ORF">D187_000896</name>
</gene>
<reference evidence="2" key="1">
    <citation type="submission" date="2013-05" db="EMBL/GenBank/DDBJ databases">
        <title>Genome assembly of Cystobacter fuscus DSM 2262.</title>
        <authorList>
            <person name="Sharma G."/>
            <person name="Khatri I."/>
            <person name="Kaur C."/>
            <person name="Mayilraj S."/>
            <person name="Subramanian S."/>
        </authorList>
    </citation>
    <scope>NUCLEOTIDE SEQUENCE [LARGE SCALE GENOMIC DNA]</scope>
    <source>
        <strain evidence="2">DSM 2262</strain>
    </source>
</reference>
<dbReference type="NCBIfam" id="NF033759">
    <property type="entry name" value="exchanger_TraA"/>
    <property type="match status" value="1"/>
</dbReference>
<protein>
    <recommendedName>
        <fullName evidence="4">TraA</fullName>
    </recommendedName>
</protein>
<sequence length="678" mass="71021">MLVDHIRRMAALVVMLLVAVGVEAHAEQLPTVVITGEPVAPSPAQDGTGLCAASRVSTNPAADFPTSNSAFNFGVNTFLDTPPDAANPNARVSLVLRTLFDLSNNNDSGLRLSYGDFENAAPGCRSGGCDFIVNDTYTSFATRLRGYFHVTSAMVGLPVHFGFYADDAVAFTIYDKQSQAYRVINRPPQLGAPTWRTTNSVTFLKDGLYAVEILYTEVTEHAALEMSVFVGTFSDFERPANQSPVVKLKDAGFALVSPVSLYQTETGRPSYPQDPNKCQQCNRQYANTSGNNGCDPSYYCNGAALCAPCDSAFFCGPSCSPCGGNTPLCVNRNGTFTCGQCTDDSQCNGLRCDPLTNQCGGCNTDAQCPSGQHCDTEQHECRECITDEHCGRGQSCTNNTCQACSTNDSCAGTSCNCCPDGLQCASPTPGAPPSCVECTNDTQCSDGKRCDTANGRCVAQVPECNTSERCGSQCAKCPTDRPYCLDGQVCVTCRTDLECGDGKFCLSGECASCTTNNRCGSRCEACPSETPICLTDGTSAGSSCVGCTEDSHCGPGGTCDPVSRTCSTPTCSVTCAEGALCNGDSCVECFVDAHCPCGGTCDTATNQCTSSCKTSNDCLGVEYCSAVTLECERGRRKPGTETQGGAPCCGATGETPPSGLALLLIAAALLMRRARGAA</sequence>
<dbReference type="InterPro" id="IPR026435">
    <property type="entry name" value="Myxo_Cys_rpt"/>
</dbReference>
<comment type="caution">
    <text evidence="2">The sequence shown here is derived from an EMBL/GenBank/DDBJ whole genome shotgun (WGS) entry which is preliminary data.</text>
</comment>
<dbReference type="NCBIfam" id="TIGR04201">
    <property type="entry name" value="Myxo_Cys_RPT"/>
    <property type="match status" value="2"/>
</dbReference>
<organism evidence="2 3">
    <name type="scientific">Cystobacter fuscus (strain ATCC 25194 / DSM 2262 / NBRC 100088 / M29)</name>
    <dbReference type="NCBI Taxonomy" id="1242864"/>
    <lineage>
        <taxon>Bacteria</taxon>
        <taxon>Pseudomonadati</taxon>
        <taxon>Myxococcota</taxon>
        <taxon>Myxococcia</taxon>
        <taxon>Myxococcales</taxon>
        <taxon>Cystobacterineae</taxon>
        <taxon>Archangiaceae</taxon>
        <taxon>Cystobacter</taxon>
    </lineage>
</organism>